<dbReference type="Pfam" id="PF05705">
    <property type="entry name" value="DUF829"/>
    <property type="match status" value="1"/>
</dbReference>
<dbReference type="GO" id="GO:0005640">
    <property type="term" value="C:nuclear outer membrane"/>
    <property type="evidence" value="ECO:0007669"/>
    <property type="project" value="UniProtKB-SubCell"/>
</dbReference>
<dbReference type="PANTHER" id="PTHR12265:SF30">
    <property type="entry name" value="TRANSMEMBRANE PROTEIN 53"/>
    <property type="match status" value="1"/>
</dbReference>
<evidence type="ECO:0000313" key="9">
    <source>
        <dbReference type="EMBL" id="WFD35674.1"/>
    </source>
</evidence>
<keyword evidence="5" id="KW-0539">Nucleus</keyword>
<name>A0AAF0EW56_9BASI</name>
<sequence length="336" mass="38031">MRFAISALFRTTPLINAARPKAISTYVPLVMRKFSTYNGIDFEQVSPNIEIHRPKDAKPDAPIVFVLGWLDGKMRYISKYATPYAEIMPGSTIVMRTVAKWEFLYKHDVLAQETDELLNALPALTDGSSPRILVHSFSNGGLATLGSFFKRMHERKGAMSPIGHIMDCSPGRMTSDASKAFTVGSEDRPTKKMSTILFVRALTAYRRITGAISGRPEFLDDLRRKANSPEAWMTHSLLPRLYLYTENDTFINPDDVEEHARDALAAHRKQGVPRFEPEKTESIDWPPLADKPVRLCRWVTPTHVSIARHDPKNYWGNVKRFIEEASVMENGPRAKL</sequence>
<evidence type="ECO:0008006" key="11">
    <source>
        <dbReference type="Google" id="ProtNLM"/>
    </source>
</evidence>
<comment type="catalytic activity">
    <reaction evidence="7">
        <text>a diacylglycerol + H2O = a monoacylglycerol + a fatty acid + H(+)</text>
        <dbReference type="Rhea" id="RHEA:32731"/>
        <dbReference type="ChEBI" id="CHEBI:15377"/>
        <dbReference type="ChEBI" id="CHEBI:15378"/>
        <dbReference type="ChEBI" id="CHEBI:17408"/>
        <dbReference type="ChEBI" id="CHEBI:18035"/>
        <dbReference type="ChEBI" id="CHEBI:28868"/>
    </reaction>
</comment>
<protein>
    <recommendedName>
        <fullName evidence="11">Transmembrane protein 53</fullName>
    </recommendedName>
</protein>
<evidence type="ECO:0000313" key="10">
    <source>
        <dbReference type="Proteomes" id="UP001219933"/>
    </source>
</evidence>
<dbReference type="PANTHER" id="PTHR12265">
    <property type="entry name" value="TRANSMEMBRANE PROTEIN 53"/>
    <property type="match status" value="1"/>
</dbReference>
<dbReference type="AlphaFoldDB" id="A0AAF0EW56"/>
<keyword evidence="3" id="KW-1133">Transmembrane helix</keyword>
<dbReference type="InterPro" id="IPR008547">
    <property type="entry name" value="DUF829_TMEM53"/>
</dbReference>
<evidence type="ECO:0000256" key="2">
    <source>
        <dbReference type="ARBA" id="ARBA00022692"/>
    </source>
</evidence>
<dbReference type="SUPFAM" id="SSF53474">
    <property type="entry name" value="alpha/beta-Hydrolases"/>
    <property type="match status" value="1"/>
</dbReference>
<dbReference type="Proteomes" id="UP001219933">
    <property type="component" value="Chromosome 3"/>
</dbReference>
<keyword evidence="4" id="KW-0472">Membrane</keyword>
<reference evidence="9" key="1">
    <citation type="submission" date="2023-03" db="EMBL/GenBank/DDBJ databases">
        <title>Mating type loci evolution in Malassezia.</title>
        <authorList>
            <person name="Coelho M.A."/>
        </authorList>
    </citation>
    <scope>NUCLEOTIDE SEQUENCE</scope>
    <source>
        <strain evidence="9">CBS 11721</strain>
    </source>
</reference>
<organism evidence="9 10">
    <name type="scientific">Malassezia cuniculi</name>
    <dbReference type="NCBI Taxonomy" id="948313"/>
    <lineage>
        <taxon>Eukaryota</taxon>
        <taxon>Fungi</taxon>
        <taxon>Dikarya</taxon>
        <taxon>Basidiomycota</taxon>
        <taxon>Ustilaginomycotina</taxon>
        <taxon>Malasseziomycetes</taxon>
        <taxon>Malasseziales</taxon>
        <taxon>Malasseziaceae</taxon>
        <taxon>Malassezia</taxon>
    </lineage>
</organism>
<proteinExistence type="inferred from homology"/>
<dbReference type="EMBL" id="CP119879">
    <property type="protein sequence ID" value="WFD35674.1"/>
    <property type="molecule type" value="Genomic_DNA"/>
</dbReference>
<evidence type="ECO:0000256" key="5">
    <source>
        <dbReference type="ARBA" id="ARBA00023242"/>
    </source>
</evidence>
<keyword evidence="2" id="KW-0812">Transmembrane</keyword>
<evidence type="ECO:0000256" key="6">
    <source>
        <dbReference type="ARBA" id="ARBA00034303"/>
    </source>
</evidence>
<evidence type="ECO:0000256" key="3">
    <source>
        <dbReference type="ARBA" id="ARBA00022989"/>
    </source>
</evidence>
<dbReference type="InterPro" id="IPR029058">
    <property type="entry name" value="AB_hydrolase_fold"/>
</dbReference>
<comment type="subcellular location">
    <subcellularLocation>
        <location evidence="6">Nucleus outer membrane</location>
        <topology evidence="6">Single-pass membrane protein</topology>
    </subcellularLocation>
</comment>
<evidence type="ECO:0000256" key="7">
    <source>
        <dbReference type="ARBA" id="ARBA00047591"/>
    </source>
</evidence>
<evidence type="ECO:0000256" key="1">
    <source>
        <dbReference type="ARBA" id="ARBA00007387"/>
    </source>
</evidence>
<evidence type="ECO:0000256" key="8">
    <source>
        <dbReference type="ARBA" id="ARBA00048461"/>
    </source>
</evidence>
<keyword evidence="10" id="KW-1185">Reference proteome</keyword>
<comment type="similarity">
    <text evidence="1">Belongs to the TMEM53 family.</text>
</comment>
<comment type="catalytic activity">
    <reaction evidence="8">
        <text>a monoacylglycerol + H2O = glycerol + a fatty acid + H(+)</text>
        <dbReference type="Rhea" id="RHEA:15245"/>
        <dbReference type="ChEBI" id="CHEBI:15377"/>
        <dbReference type="ChEBI" id="CHEBI:15378"/>
        <dbReference type="ChEBI" id="CHEBI:17408"/>
        <dbReference type="ChEBI" id="CHEBI:17754"/>
        <dbReference type="ChEBI" id="CHEBI:28868"/>
    </reaction>
</comment>
<accession>A0AAF0EW56</accession>
<evidence type="ECO:0000256" key="4">
    <source>
        <dbReference type="ARBA" id="ARBA00023136"/>
    </source>
</evidence>
<gene>
    <name evidence="9" type="ORF">MCUN1_002535</name>
</gene>